<dbReference type="GO" id="GO:0005737">
    <property type="term" value="C:cytoplasm"/>
    <property type="evidence" value="ECO:0007669"/>
    <property type="project" value="TreeGrafter"/>
</dbReference>
<protein>
    <submittedName>
        <fullName evidence="4">Amidohydrolase</fullName>
    </submittedName>
</protein>
<dbReference type="Proteomes" id="UP000320160">
    <property type="component" value="Unassembled WGS sequence"/>
</dbReference>
<evidence type="ECO:0000313" key="4">
    <source>
        <dbReference type="EMBL" id="TSB01781.1"/>
    </source>
</evidence>
<evidence type="ECO:0000256" key="2">
    <source>
        <dbReference type="SAM" id="SignalP"/>
    </source>
</evidence>
<comment type="caution">
    <text evidence="4">The sequence shown here is derived from an EMBL/GenBank/DDBJ whole genome shotgun (WGS) entry which is preliminary data.</text>
</comment>
<feature type="domain" description="Amidohydrolase-related" evidence="3">
    <location>
        <begin position="27"/>
        <end position="325"/>
    </location>
</feature>
<dbReference type="Gene3D" id="3.20.20.140">
    <property type="entry name" value="Metal-dependent hydrolases"/>
    <property type="match status" value="1"/>
</dbReference>
<accession>A0A553WAS2</accession>
<organism evidence="4 5">
    <name type="scientific">Sphingorhabdus contaminans</name>
    <dbReference type="NCBI Taxonomy" id="1343899"/>
    <lineage>
        <taxon>Bacteria</taxon>
        <taxon>Pseudomonadati</taxon>
        <taxon>Pseudomonadota</taxon>
        <taxon>Alphaproteobacteria</taxon>
        <taxon>Sphingomonadales</taxon>
        <taxon>Sphingomonadaceae</taxon>
        <taxon>Sphingorhabdus</taxon>
    </lineage>
</organism>
<keyword evidence="1" id="KW-0456">Lyase</keyword>
<dbReference type="AlphaFoldDB" id="A0A553WAS2"/>
<dbReference type="PANTHER" id="PTHR21240">
    <property type="entry name" value="2-AMINO-3-CARBOXYLMUCONATE-6-SEMIALDEHYDE DECARBOXYLASE"/>
    <property type="match status" value="1"/>
</dbReference>
<keyword evidence="5" id="KW-1185">Reference proteome</keyword>
<feature type="signal peptide" evidence="2">
    <location>
        <begin position="1"/>
        <end position="22"/>
    </location>
</feature>
<dbReference type="PANTHER" id="PTHR21240:SF28">
    <property type="entry name" value="ISO-OROTATE DECARBOXYLASE (EUROFUNG)"/>
    <property type="match status" value="1"/>
</dbReference>
<dbReference type="CDD" id="cd01292">
    <property type="entry name" value="metallo-dependent_hydrolases"/>
    <property type="match status" value="1"/>
</dbReference>
<dbReference type="GO" id="GO:0016787">
    <property type="term" value="F:hydrolase activity"/>
    <property type="evidence" value="ECO:0007669"/>
    <property type="project" value="UniProtKB-KW"/>
</dbReference>
<dbReference type="Pfam" id="PF04909">
    <property type="entry name" value="Amidohydro_2"/>
    <property type="match status" value="1"/>
</dbReference>
<proteinExistence type="predicted"/>
<dbReference type="SUPFAM" id="SSF51556">
    <property type="entry name" value="Metallo-dependent hydrolases"/>
    <property type="match status" value="1"/>
</dbReference>
<dbReference type="InterPro" id="IPR032465">
    <property type="entry name" value="ACMSD"/>
</dbReference>
<dbReference type="InterPro" id="IPR032466">
    <property type="entry name" value="Metal_Hydrolase"/>
</dbReference>
<dbReference type="GO" id="GO:0019748">
    <property type="term" value="P:secondary metabolic process"/>
    <property type="evidence" value="ECO:0007669"/>
    <property type="project" value="TreeGrafter"/>
</dbReference>
<dbReference type="GO" id="GO:0016831">
    <property type="term" value="F:carboxy-lyase activity"/>
    <property type="evidence" value="ECO:0007669"/>
    <property type="project" value="InterPro"/>
</dbReference>
<sequence>MKKKLSAVVAAGLLGYAGNVAAREPIIDMHVHALAADDQGPPPLAMCTPLNPMPTWDNSKTILDMFVGTFKKPNCTDPIWSPETTEEVMRRSLAVMEKHNVIGVVSGRMKLLQAWKAASPDRVMPSLMPDLPIPTEFGKELADIKKSGGITVLGELGFQYEGIAPNDAQLKELWAAAEANDVPVAIHMGPGAPGIAYFPGSGYRAKLSNPTLLEDVLVKHPKLRVNIMHAGFPYLDDTMALLYAHPQVYVDTGVIVYTQPRPTFYRYLQSLVDAGFGERIMFGSDQMVWPETIERSIQIIKDAPFLNEAQKRNILYNNAARFLRLDAATIAKHQSM</sequence>
<dbReference type="OrthoDB" id="5450317at2"/>
<evidence type="ECO:0000313" key="5">
    <source>
        <dbReference type="Proteomes" id="UP000320160"/>
    </source>
</evidence>
<evidence type="ECO:0000256" key="1">
    <source>
        <dbReference type="ARBA" id="ARBA00023239"/>
    </source>
</evidence>
<dbReference type="RefSeq" id="WP_143777001.1">
    <property type="nucleotide sequence ID" value="NZ_VKKU01000002.1"/>
</dbReference>
<dbReference type="EMBL" id="VKKU01000002">
    <property type="protein sequence ID" value="TSB01781.1"/>
    <property type="molecule type" value="Genomic_DNA"/>
</dbReference>
<gene>
    <name evidence="4" type="ORF">FOM92_11455</name>
</gene>
<dbReference type="InterPro" id="IPR006680">
    <property type="entry name" value="Amidohydro-rel"/>
</dbReference>
<keyword evidence="4" id="KW-0378">Hydrolase</keyword>
<name>A0A553WAS2_9SPHN</name>
<reference evidence="4 5" key="1">
    <citation type="submission" date="2019-07" db="EMBL/GenBank/DDBJ databases">
        <authorList>
            <person name="Park M."/>
        </authorList>
    </citation>
    <scope>NUCLEOTIDE SEQUENCE [LARGE SCALE GENOMIC DNA]</scope>
    <source>
        <strain evidence="4 5">KCTC32445</strain>
    </source>
</reference>
<keyword evidence="2" id="KW-0732">Signal</keyword>
<evidence type="ECO:0000259" key="3">
    <source>
        <dbReference type="Pfam" id="PF04909"/>
    </source>
</evidence>
<feature type="chain" id="PRO_5022158398" evidence="2">
    <location>
        <begin position="23"/>
        <end position="336"/>
    </location>
</feature>